<accession>A0A090U1H0</accession>
<reference evidence="1 2" key="1">
    <citation type="submission" date="2014-09" db="EMBL/GenBank/DDBJ databases">
        <title>Vibrio maritimus JCM 19240. (C210) whole genome shotgun sequence.</title>
        <authorList>
            <person name="Sawabe T."/>
            <person name="Meirelles P."/>
            <person name="Nakanishi M."/>
            <person name="Sayaka M."/>
            <person name="Hattori M."/>
            <person name="Ohkuma M."/>
        </authorList>
    </citation>
    <scope>NUCLEOTIDE SEQUENCE [LARGE SCALE GENOMIC DNA]</scope>
    <source>
        <strain evidence="1 2">JCM 19240</strain>
    </source>
</reference>
<comment type="caution">
    <text evidence="1">The sequence shown here is derived from an EMBL/GenBank/DDBJ whole genome shotgun (WGS) entry which is preliminary data.</text>
</comment>
<evidence type="ECO:0000313" key="2">
    <source>
        <dbReference type="Proteomes" id="UP000029224"/>
    </source>
</evidence>
<reference evidence="1 2" key="2">
    <citation type="submission" date="2014-09" db="EMBL/GenBank/DDBJ databases">
        <authorList>
            <consortium name="NBRP consortium"/>
            <person name="Sawabe T."/>
            <person name="Meirelles P."/>
            <person name="Nakanishi M."/>
            <person name="Sayaka M."/>
            <person name="Hattori M."/>
            <person name="Ohkuma M."/>
        </authorList>
    </citation>
    <scope>NUCLEOTIDE SEQUENCE [LARGE SCALE GENOMIC DNA]</scope>
    <source>
        <strain evidence="1 2">JCM 19240</strain>
    </source>
</reference>
<keyword evidence="2" id="KW-1185">Reference proteome</keyword>
<evidence type="ECO:0000313" key="1">
    <source>
        <dbReference type="EMBL" id="GAL36857.1"/>
    </source>
</evidence>
<dbReference type="AlphaFoldDB" id="A0A090U1H0"/>
<dbReference type="EMBL" id="BBMT01000013">
    <property type="protein sequence ID" value="GAL36857.1"/>
    <property type="molecule type" value="Genomic_DNA"/>
</dbReference>
<name>A0A090U1H0_9VIBR</name>
<proteinExistence type="predicted"/>
<sequence length="62" mass="6928">MFVVSVLGCTDTDIDVETSQPRFDGVIEQVENGEANNLHSLLVWQDGERAFELYRQAPAKMG</sequence>
<gene>
    <name evidence="1" type="ORF">JCM19240_3823</name>
</gene>
<dbReference type="Proteomes" id="UP000029224">
    <property type="component" value="Unassembled WGS sequence"/>
</dbReference>
<protein>
    <submittedName>
        <fullName evidence="1">Uncharacterized protein</fullName>
    </submittedName>
</protein>
<organism evidence="1 2">
    <name type="scientific">Vibrio maritimus</name>
    <dbReference type="NCBI Taxonomy" id="990268"/>
    <lineage>
        <taxon>Bacteria</taxon>
        <taxon>Pseudomonadati</taxon>
        <taxon>Pseudomonadota</taxon>
        <taxon>Gammaproteobacteria</taxon>
        <taxon>Vibrionales</taxon>
        <taxon>Vibrionaceae</taxon>
        <taxon>Vibrio</taxon>
    </lineage>
</organism>